<name>A0A0R3PJZ7_ANGCS</name>
<evidence type="ECO:0000313" key="1">
    <source>
        <dbReference type="EMBL" id="VDM56435.1"/>
    </source>
</evidence>
<reference evidence="1 2" key="2">
    <citation type="submission" date="2018-11" db="EMBL/GenBank/DDBJ databases">
        <authorList>
            <consortium name="Pathogen Informatics"/>
        </authorList>
    </citation>
    <scope>NUCLEOTIDE SEQUENCE [LARGE SCALE GENOMIC DNA]</scope>
    <source>
        <strain evidence="1 2">Costa Rica</strain>
    </source>
</reference>
<evidence type="ECO:0000313" key="3">
    <source>
        <dbReference type="WBParaSite" id="ACOC_0000484901-mRNA-1"/>
    </source>
</evidence>
<gene>
    <name evidence="1" type="ORF">ACOC_LOCUS4850</name>
</gene>
<dbReference type="OrthoDB" id="5847328at2759"/>
<dbReference type="InterPro" id="IPR035127">
    <property type="entry name" value="SL4P"/>
</dbReference>
<keyword evidence="2" id="KW-1185">Reference proteome</keyword>
<accession>A0A0R3PJZ7</accession>
<organism evidence="3">
    <name type="scientific">Angiostrongylus costaricensis</name>
    <name type="common">Nematode worm</name>
    <dbReference type="NCBI Taxonomy" id="334426"/>
    <lineage>
        <taxon>Eukaryota</taxon>
        <taxon>Metazoa</taxon>
        <taxon>Ecdysozoa</taxon>
        <taxon>Nematoda</taxon>
        <taxon>Chromadorea</taxon>
        <taxon>Rhabditida</taxon>
        <taxon>Rhabditina</taxon>
        <taxon>Rhabditomorpha</taxon>
        <taxon>Strongyloidea</taxon>
        <taxon>Metastrongylidae</taxon>
        <taxon>Angiostrongylus</taxon>
    </lineage>
</organism>
<protein>
    <submittedName>
        <fullName evidence="3">PB1 domain-containing protein</fullName>
    </submittedName>
</protein>
<dbReference type="EMBL" id="UYYA01003833">
    <property type="protein sequence ID" value="VDM56435.1"/>
    <property type="molecule type" value="Genomic_DNA"/>
</dbReference>
<sequence>MTDSDHKVELAQFKIYQEFAPRFYIAFKDKDELYRLFRKKIDELGIAPNNIYFTDPCGRIVEIDDADSLLKIVRDERMANSHTVRISVCDDDDTGHSSLGREKRAHRHMRRARQKRTSNCVFCGGQDHYNPGEHFSAGSHFLREHVSRPYQELPFFRNHNCIHPSQFGPFHMDHQFGRYPFPLLGACHGRY</sequence>
<dbReference type="Proteomes" id="UP000267027">
    <property type="component" value="Unassembled WGS sequence"/>
</dbReference>
<dbReference type="AlphaFoldDB" id="A0A0R3PJZ7"/>
<evidence type="ECO:0000313" key="2">
    <source>
        <dbReference type="Proteomes" id="UP000267027"/>
    </source>
</evidence>
<dbReference type="Pfam" id="PF17618">
    <property type="entry name" value="SL4P"/>
    <property type="match status" value="1"/>
</dbReference>
<proteinExistence type="predicted"/>
<dbReference type="WBParaSite" id="ACOC_0000484901-mRNA-1">
    <property type="protein sequence ID" value="ACOC_0000484901-mRNA-1"/>
    <property type="gene ID" value="ACOC_0000484901"/>
</dbReference>
<reference evidence="3" key="1">
    <citation type="submission" date="2017-02" db="UniProtKB">
        <authorList>
            <consortium name="WormBaseParasite"/>
        </authorList>
    </citation>
    <scope>IDENTIFICATION</scope>
</reference>